<dbReference type="SUPFAM" id="SSF53041">
    <property type="entry name" value="Resolvase-like"/>
    <property type="match status" value="1"/>
</dbReference>
<dbReference type="Pfam" id="PF00239">
    <property type="entry name" value="Resolvase"/>
    <property type="match status" value="1"/>
</dbReference>
<dbReference type="Proteomes" id="UP000189935">
    <property type="component" value="Chromosome I"/>
</dbReference>
<dbReference type="AlphaFoldDB" id="A0A1M6NPB3"/>
<gene>
    <name evidence="2" type="ORF">SAMN05444159_2060</name>
</gene>
<name>A0A1M6NPB3_9BRAD</name>
<dbReference type="InterPro" id="IPR050639">
    <property type="entry name" value="SSR_resolvase"/>
</dbReference>
<dbReference type="PROSITE" id="PS51736">
    <property type="entry name" value="RECOMBINASES_3"/>
    <property type="match status" value="1"/>
</dbReference>
<dbReference type="PANTHER" id="PTHR30461:SF23">
    <property type="entry name" value="DNA RECOMBINASE-RELATED"/>
    <property type="match status" value="1"/>
</dbReference>
<reference evidence="2 3" key="1">
    <citation type="submission" date="2016-11" db="EMBL/GenBank/DDBJ databases">
        <authorList>
            <person name="Jaros S."/>
            <person name="Januszkiewicz K."/>
            <person name="Wedrychowicz H."/>
        </authorList>
    </citation>
    <scope>NUCLEOTIDE SEQUENCE [LARGE SCALE GENOMIC DNA]</scope>
    <source>
        <strain evidence="2 3">GAS499</strain>
    </source>
</reference>
<dbReference type="InterPro" id="IPR036162">
    <property type="entry name" value="Resolvase-like_N_sf"/>
</dbReference>
<evidence type="ECO:0000313" key="2">
    <source>
        <dbReference type="EMBL" id="SHJ97508.1"/>
    </source>
</evidence>
<sequence length="226" mass="24675">MSRKELTKAIAYFRTSSETNVGADKDTLQRQHQAVAKYAQSAGYELIAEYSDDGIKGADPVDQRPGFADMMKHIAGNGVRTIIVETASRFARDLIVQETGWRYLKDAGITLIAADSPDAFLDDTPTAVMIRQILGSVSQFEKAMLVAKLKGARDRKKAATGKCGGRKNYEERNPEMVALAKKLARYTVNGRKRSLRDVAAELEAAGHTTADGKRYAATAVSRMISA</sequence>
<dbReference type="GO" id="GO:0000150">
    <property type="term" value="F:DNA strand exchange activity"/>
    <property type="evidence" value="ECO:0007669"/>
    <property type="project" value="InterPro"/>
</dbReference>
<dbReference type="Gene3D" id="3.40.50.1390">
    <property type="entry name" value="Resolvase, N-terminal catalytic domain"/>
    <property type="match status" value="1"/>
</dbReference>
<evidence type="ECO:0000259" key="1">
    <source>
        <dbReference type="PROSITE" id="PS51736"/>
    </source>
</evidence>
<proteinExistence type="predicted"/>
<dbReference type="PANTHER" id="PTHR30461">
    <property type="entry name" value="DNA-INVERTASE FROM LAMBDOID PROPHAGE"/>
    <property type="match status" value="1"/>
</dbReference>
<feature type="domain" description="Resolvase/invertase-type recombinase catalytic" evidence="1">
    <location>
        <begin position="8"/>
        <end position="160"/>
    </location>
</feature>
<organism evidence="2 3">
    <name type="scientific">Bradyrhizobium lablabi</name>
    <dbReference type="NCBI Taxonomy" id="722472"/>
    <lineage>
        <taxon>Bacteria</taxon>
        <taxon>Pseudomonadati</taxon>
        <taxon>Pseudomonadota</taxon>
        <taxon>Alphaproteobacteria</taxon>
        <taxon>Hyphomicrobiales</taxon>
        <taxon>Nitrobacteraceae</taxon>
        <taxon>Bradyrhizobium</taxon>
    </lineage>
</organism>
<dbReference type="InterPro" id="IPR006119">
    <property type="entry name" value="Resolv_N"/>
</dbReference>
<dbReference type="SMART" id="SM00857">
    <property type="entry name" value="Resolvase"/>
    <property type="match status" value="1"/>
</dbReference>
<dbReference type="EMBL" id="LT670844">
    <property type="protein sequence ID" value="SHJ97508.1"/>
    <property type="molecule type" value="Genomic_DNA"/>
</dbReference>
<accession>A0A1M6NPB3</accession>
<dbReference type="RefSeq" id="WP_079538049.1">
    <property type="nucleotide sequence ID" value="NZ_LT670844.1"/>
</dbReference>
<protein>
    <submittedName>
        <fullName evidence="2">Site-specific DNA recombinase</fullName>
    </submittedName>
</protein>
<dbReference type="GO" id="GO:0003677">
    <property type="term" value="F:DNA binding"/>
    <property type="evidence" value="ECO:0007669"/>
    <property type="project" value="InterPro"/>
</dbReference>
<dbReference type="CDD" id="cd00338">
    <property type="entry name" value="Ser_Recombinase"/>
    <property type="match status" value="1"/>
</dbReference>
<evidence type="ECO:0000313" key="3">
    <source>
        <dbReference type="Proteomes" id="UP000189935"/>
    </source>
</evidence>
<dbReference type="OrthoDB" id="9791494at2"/>